<keyword evidence="2" id="KW-1185">Reference proteome</keyword>
<name>C5LN58_PERM5</name>
<accession>C5LN58</accession>
<evidence type="ECO:0000313" key="1">
    <source>
        <dbReference type="EMBL" id="EER01857.1"/>
    </source>
</evidence>
<organism evidence="2">
    <name type="scientific">Perkinsus marinus (strain ATCC 50983 / TXsc)</name>
    <dbReference type="NCBI Taxonomy" id="423536"/>
    <lineage>
        <taxon>Eukaryota</taxon>
        <taxon>Sar</taxon>
        <taxon>Alveolata</taxon>
        <taxon>Perkinsozoa</taxon>
        <taxon>Perkinsea</taxon>
        <taxon>Perkinsida</taxon>
        <taxon>Perkinsidae</taxon>
        <taxon>Perkinsus</taxon>
    </lineage>
</organism>
<dbReference type="EMBL" id="GG683700">
    <property type="protein sequence ID" value="EER01857.1"/>
    <property type="molecule type" value="Genomic_DNA"/>
</dbReference>
<sequence length="200" mass="22298">MSTGRIAIGLWSGPESEVAVIYLNVAFYDIVRAFGLASHRSGGIPDDLDPLVGLRGLTVMVALRDGATVVFSNTFYRVDAEDTFIQQPEPSAVFHVLKPHQSGQAFEFLIDGSLRLAWRTRAFKRFWHAVTVDVVVFTEDHEVLWSVSEVAPLRATSSRVDHSATIDFDVTEDWRQHYVSLAQQKVAALEAHALESIDEK</sequence>
<dbReference type="GeneID" id="9054287"/>
<dbReference type="InParanoid" id="C5LN58"/>
<dbReference type="Proteomes" id="UP000007800">
    <property type="component" value="Unassembled WGS sequence"/>
</dbReference>
<gene>
    <name evidence="1" type="ORF">Pmar_PMAR028309</name>
</gene>
<proteinExistence type="predicted"/>
<dbReference type="RefSeq" id="XP_002769139.1">
    <property type="nucleotide sequence ID" value="XM_002769093.1"/>
</dbReference>
<protein>
    <submittedName>
        <fullName evidence="1">Uncharacterized protein</fullName>
    </submittedName>
</protein>
<reference evidence="1 2" key="1">
    <citation type="submission" date="2008-07" db="EMBL/GenBank/DDBJ databases">
        <authorList>
            <person name="El-Sayed N."/>
            <person name="Caler E."/>
            <person name="Inman J."/>
            <person name="Amedeo P."/>
            <person name="Hass B."/>
            <person name="Wortman J."/>
        </authorList>
    </citation>
    <scope>NUCLEOTIDE SEQUENCE [LARGE SCALE GENOMIC DNA]</scope>
    <source>
        <strain evidence="2">ATCC 50983 / TXsc</strain>
    </source>
</reference>
<evidence type="ECO:0000313" key="2">
    <source>
        <dbReference type="Proteomes" id="UP000007800"/>
    </source>
</evidence>
<dbReference type="AlphaFoldDB" id="C5LN58"/>